<dbReference type="EMBL" id="CM007648">
    <property type="protein sequence ID" value="ONM26252.1"/>
    <property type="molecule type" value="Genomic_DNA"/>
</dbReference>
<accession>A0A1D6F4K1</accession>
<dbReference type="PANTHER" id="PTHR31257:SF21">
    <property type="entry name" value="OS07G0683600 PROTEIN"/>
    <property type="match status" value="1"/>
</dbReference>
<dbReference type="SUPFAM" id="SSF50370">
    <property type="entry name" value="Ricin B-like lectins"/>
    <property type="match status" value="1"/>
</dbReference>
<evidence type="ECO:0000256" key="1">
    <source>
        <dbReference type="SAM" id="MobiDB-lite"/>
    </source>
</evidence>
<feature type="region of interest" description="Disordered" evidence="1">
    <location>
        <begin position="164"/>
        <end position="196"/>
    </location>
</feature>
<name>A0A1D6F4K1_MAIZE</name>
<evidence type="ECO:0000313" key="2">
    <source>
        <dbReference type="EMBL" id="ONM26252.1"/>
    </source>
</evidence>
<dbReference type="InterPro" id="IPR035992">
    <property type="entry name" value="Ricin_B-like_lectins"/>
</dbReference>
<reference evidence="2" key="1">
    <citation type="submission" date="2015-12" db="EMBL/GenBank/DDBJ databases">
        <title>Update maize B73 reference genome by single molecule sequencing technologies.</title>
        <authorList>
            <consortium name="Maize Genome Sequencing Project"/>
            <person name="Ware D."/>
        </authorList>
    </citation>
    <scope>NUCLEOTIDE SEQUENCE [LARGE SCALE GENOMIC DNA]</scope>
    <source>
        <tissue evidence="2">Seedling</tissue>
    </source>
</reference>
<gene>
    <name evidence="2" type="ORF">ZEAMMB73_Zm00001d007187</name>
</gene>
<dbReference type="PANTHER" id="PTHR31257">
    <property type="entry name" value="RICIN B-LIKE LECTIN EULS3"/>
    <property type="match status" value="1"/>
</dbReference>
<sequence length="196" mass="21444">MFGHHHHHGHGGHHQAPPPHEQTLFRIFCRADEAYCLTVRHDAVVLAPTNPRDEYQHWYKDMRHSTKVKDAEGQPAFALINRATGLAIKHSLGQSHPVKLLPRWNQATAGTLLHQLQGATRLLLRLPRWNQATAGTVLHLLGATRRGTGTATCLALWRLNRPSASTARPAKGTASPSGTAPCAWRQPTPGTSSSTG</sequence>
<organism evidence="2">
    <name type="scientific">Zea mays</name>
    <name type="common">Maize</name>
    <dbReference type="NCBI Taxonomy" id="4577"/>
    <lineage>
        <taxon>Eukaryota</taxon>
        <taxon>Viridiplantae</taxon>
        <taxon>Streptophyta</taxon>
        <taxon>Embryophyta</taxon>
        <taxon>Tracheophyta</taxon>
        <taxon>Spermatophyta</taxon>
        <taxon>Magnoliopsida</taxon>
        <taxon>Liliopsida</taxon>
        <taxon>Poales</taxon>
        <taxon>Poaceae</taxon>
        <taxon>PACMAD clade</taxon>
        <taxon>Panicoideae</taxon>
        <taxon>Andropogonodae</taxon>
        <taxon>Andropogoneae</taxon>
        <taxon>Tripsacinae</taxon>
        <taxon>Zea</taxon>
    </lineage>
</organism>
<proteinExistence type="predicted"/>
<protein>
    <submittedName>
        <fullName evidence="2">Hydroxyproline-rich glycoprotein family protein</fullName>
    </submittedName>
</protein>
<dbReference type="AlphaFoldDB" id="A0A1D6F4K1"/>
<dbReference type="InterPro" id="IPR040249">
    <property type="entry name" value="Ricin_B-like_lectin_EULS3-like"/>
</dbReference>
<dbReference type="ExpressionAtlas" id="A0A1D6F4K1">
    <property type="expression patterns" value="baseline and differential"/>
</dbReference>